<name>A0A6A6CB27_ZASCE</name>
<dbReference type="Gene3D" id="3.30.1330.40">
    <property type="entry name" value="RutC-like"/>
    <property type="match status" value="1"/>
</dbReference>
<proteinExistence type="predicted"/>
<gene>
    <name evidence="1" type="ORF">M409DRAFT_56928</name>
</gene>
<dbReference type="InterPro" id="IPR035959">
    <property type="entry name" value="RutC-like_sf"/>
</dbReference>
<dbReference type="Proteomes" id="UP000799537">
    <property type="component" value="Unassembled WGS sequence"/>
</dbReference>
<dbReference type="Pfam" id="PF01042">
    <property type="entry name" value="Ribonuc_L-PSP"/>
    <property type="match status" value="1"/>
</dbReference>
<dbReference type="OrthoDB" id="309640at2759"/>
<dbReference type="SUPFAM" id="SSF55298">
    <property type="entry name" value="YjgF-like"/>
    <property type="match status" value="1"/>
</dbReference>
<evidence type="ECO:0000313" key="1">
    <source>
        <dbReference type="EMBL" id="KAF2164241.1"/>
    </source>
</evidence>
<dbReference type="PANTHER" id="PTHR43857">
    <property type="entry name" value="BLR7761 PROTEIN"/>
    <property type="match status" value="1"/>
</dbReference>
<accession>A0A6A6CB27</accession>
<dbReference type="EMBL" id="ML993605">
    <property type="protein sequence ID" value="KAF2164241.1"/>
    <property type="molecule type" value="Genomic_DNA"/>
</dbReference>
<sequence>MSHLQYKSYPGFGEWNFENFHYSSAVRIAPGEQIQISGQGGWTRDDGKVKENLAEEFAQAFENVNYTIKYAGGKGMSAVYKLAVYYAPVTEEALNETVVNLRKWFPDHRPLLTAIGVEKLAAPGMRFEIEAWAHVE</sequence>
<dbReference type="PANTHER" id="PTHR43857:SF1">
    <property type="entry name" value="YJGH FAMILY PROTEIN"/>
    <property type="match status" value="1"/>
</dbReference>
<protein>
    <recommendedName>
        <fullName evidence="3">Translation initiation inhibitor</fullName>
    </recommendedName>
</protein>
<dbReference type="GeneID" id="54566722"/>
<keyword evidence="2" id="KW-1185">Reference proteome</keyword>
<dbReference type="InterPro" id="IPR006175">
    <property type="entry name" value="YjgF/YER057c/UK114"/>
</dbReference>
<evidence type="ECO:0000313" key="2">
    <source>
        <dbReference type="Proteomes" id="UP000799537"/>
    </source>
</evidence>
<dbReference type="AlphaFoldDB" id="A0A6A6CB27"/>
<organism evidence="1 2">
    <name type="scientific">Zasmidium cellare ATCC 36951</name>
    <dbReference type="NCBI Taxonomy" id="1080233"/>
    <lineage>
        <taxon>Eukaryota</taxon>
        <taxon>Fungi</taxon>
        <taxon>Dikarya</taxon>
        <taxon>Ascomycota</taxon>
        <taxon>Pezizomycotina</taxon>
        <taxon>Dothideomycetes</taxon>
        <taxon>Dothideomycetidae</taxon>
        <taxon>Mycosphaerellales</taxon>
        <taxon>Mycosphaerellaceae</taxon>
        <taxon>Zasmidium</taxon>
    </lineage>
</organism>
<evidence type="ECO:0008006" key="3">
    <source>
        <dbReference type="Google" id="ProtNLM"/>
    </source>
</evidence>
<reference evidence="1" key="1">
    <citation type="journal article" date="2020" name="Stud. Mycol.">
        <title>101 Dothideomycetes genomes: a test case for predicting lifestyles and emergence of pathogens.</title>
        <authorList>
            <person name="Haridas S."/>
            <person name="Albert R."/>
            <person name="Binder M."/>
            <person name="Bloem J."/>
            <person name="Labutti K."/>
            <person name="Salamov A."/>
            <person name="Andreopoulos B."/>
            <person name="Baker S."/>
            <person name="Barry K."/>
            <person name="Bills G."/>
            <person name="Bluhm B."/>
            <person name="Cannon C."/>
            <person name="Castanera R."/>
            <person name="Culley D."/>
            <person name="Daum C."/>
            <person name="Ezra D."/>
            <person name="Gonzalez J."/>
            <person name="Henrissat B."/>
            <person name="Kuo A."/>
            <person name="Liang C."/>
            <person name="Lipzen A."/>
            <person name="Lutzoni F."/>
            <person name="Magnuson J."/>
            <person name="Mondo S."/>
            <person name="Nolan M."/>
            <person name="Ohm R."/>
            <person name="Pangilinan J."/>
            <person name="Park H.-J."/>
            <person name="Ramirez L."/>
            <person name="Alfaro M."/>
            <person name="Sun H."/>
            <person name="Tritt A."/>
            <person name="Yoshinaga Y."/>
            <person name="Zwiers L.-H."/>
            <person name="Turgeon B."/>
            <person name="Goodwin S."/>
            <person name="Spatafora J."/>
            <person name="Crous P."/>
            <person name="Grigoriev I."/>
        </authorList>
    </citation>
    <scope>NUCLEOTIDE SEQUENCE</scope>
    <source>
        <strain evidence="1">ATCC 36951</strain>
    </source>
</reference>
<dbReference type="RefSeq" id="XP_033665130.1">
    <property type="nucleotide sequence ID" value="XM_033813450.1"/>
</dbReference>